<dbReference type="AlphaFoldDB" id="A0A916ZSY5"/>
<accession>A0A916ZSY5</accession>
<evidence type="ECO:0000313" key="2">
    <source>
        <dbReference type="Proteomes" id="UP000644699"/>
    </source>
</evidence>
<organism evidence="1 2">
    <name type="scientific">Aureimonas endophytica</name>
    <dbReference type="NCBI Taxonomy" id="2027858"/>
    <lineage>
        <taxon>Bacteria</taxon>
        <taxon>Pseudomonadati</taxon>
        <taxon>Pseudomonadota</taxon>
        <taxon>Alphaproteobacteria</taxon>
        <taxon>Hyphomicrobiales</taxon>
        <taxon>Aurantimonadaceae</taxon>
        <taxon>Aureimonas</taxon>
    </lineage>
</organism>
<protein>
    <submittedName>
        <fullName evidence="1">Uncharacterized protein</fullName>
    </submittedName>
</protein>
<sequence>MTIAKKGTLLIVSGPRHDPDRKHLHVICNDPDAEGRVLIVGICSVTAAPHDETCILAAHEHDFLRHPSYVLYARAEIVLAAALANGIGQGVIAIHSAMNGQTFLKVAKGLCRSPQTPRKIKAYAGCPDR</sequence>
<dbReference type="RefSeq" id="WP_188910375.1">
    <property type="nucleotide sequence ID" value="NZ_BMIQ01000005.1"/>
</dbReference>
<proteinExistence type="predicted"/>
<reference evidence="1" key="2">
    <citation type="submission" date="2020-09" db="EMBL/GenBank/DDBJ databases">
        <authorList>
            <person name="Sun Q."/>
            <person name="Zhou Y."/>
        </authorList>
    </citation>
    <scope>NUCLEOTIDE SEQUENCE</scope>
    <source>
        <strain evidence="1">CGMCC 1.15367</strain>
    </source>
</reference>
<keyword evidence="2" id="KW-1185">Reference proteome</keyword>
<comment type="caution">
    <text evidence="1">The sequence shown here is derived from an EMBL/GenBank/DDBJ whole genome shotgun (WGS) entry which is preliminary data.</text>
</comment>
<dbReference type="Proteomes" id="UP000644699">
    <property type="component" value="Unassembled WGS sequence"/>
</dbReference>
<gene>
    <name evidence="1" type="ORF">GCM10011390_32790</name>
</gene>
<name>A0A916ZSY5_9HYPH</name>
<reference evidence="1" key="1">
    <citation type="journal article" date="2014" name="Int. J. Syst. Evol. Microbiol.">
        <title>Complete genome sequence of Corynebacterium casei LMG S-19264T (=DSM 44701T), isolated from a smear-ripened cheese.</title>
        <authorList>
            <consortium name="US DOE Joint Genome Institute (JGI-PGF)"/>
            <person name="Walter F."/>
            <person name="Albersmeier A."/>
            <person name="Kalinowski J."/>
            <person name="Ruckert C."/>
        </authorList>
    </citation>
    <scope>NUCLEOTIDE SEQUENCE</scope>
    <source>
        <strain evidence="1">CGMCC 1.15367</strain>
    </source>
</reference>
<dbReference type="EMBL" id="BMIQ01000005">
    <property type="protein sequence ID" value="GGE11194.1"/>
    <property type="molecule type" value="Genomic_DNA"/>
</dbReference>
<evidence type="ECO:0000313" key="1">
    <source>
        <dbReference type="EMBL" id="GGE11194.1"/>
    </source>
</evidence>